<reference evidence="1 2" key="1">
    <citation type="submission" date="2019-08" db="EMBL/GenBank/DDBJ databases">
        <title>Bacillus genomes from the desert of Cuatro Cienegas, Coahuila.</title>
        <authorList>
            <person name="Olmedo-Alvarez G."/>
        </authorList>
    </citation>
    <scope>NUCLEOTIDE SEQUENCE [LARGE SCALE GENOMIC DNA]</scope>
    <source>
        <strain evidence="1 2">CH446_14T</strain>
    </source>
</reference>
<accession>A0A5D4RCP0</accession>
<name>A0A5D4RCP0_9BACI</name>
<comment type="caution">
    <text evidence="1">The sequence shown here is derived from an EMBL/GenBank/DDBJ whole genome shotgun (WGS) entry which is preliminary data.</text>
</comment>
<protein>
    <submittedName>
        <fullName evidence="1">Uncharacterized protein</fullName>
    </submittedName>
</protein>
<evidence type="ECO:0000313" key="1">
    <source>
        <dbReference type="EMBL" id="TYS49135.1"/>
    </source>
</evidence>
<sequence length="262" mass="30341">MRSLIANKLAAIWKEIGESCLDSPVKHGSKVDAVRQQIYLLQHYPVLLHEYYLMSSLILESKWIVPPWKLISFKCGSPIDYDAFYAAACEQDIDIFTYTGIDEEIWCGQSEVPPNKLKLVRSAASDLPGGELDEVSLIVFPKSLKSFTSRDFEAISLQLQRADMKRKRLCMAFSASDPESPEYELNRFHSLLEQAARWQKYRICKEETVHIQTETAFEYADGRFEYPQKIMAKMREKRVPSSIWPVERLEHAYMKAVFLEAR</sequence>
<dbReference type="AlphaFoldDB" id="A0A5D4RCP0"/>
<organism evidence="1 2">
    <name type="scientific">Bacillus infantis</name>
    <dbReference type="NCBI Taxonomy" id="324767"/>
    <lineage>
        <taxon>Bacteria</taxon>
        <taxon>Bacillati</taxon>
        <taxon>Bacillota</taxon>
        <taxon>Bacilli</taxon>
        <taxon>Bacillales</taxon>
        <taxon>Bacillaceae</taxon>
        <taxon>Bacillus</taxon>
    </lineage>
</organism>
<gene>
    <name evidence="1" type="ORF">FZD51_07860</name>
</gene>
<dbReference type="EMBL" id="VTER01000004">
    <property type="protein sequence ID" value="TYS49135.1"/>
    <property type="molecule type" value="Genomic_DNA"/>
</dbReference>
<evidence type="ECO:0000313" key="2">
    <source>
        <dbReference type="Proteomes" id="UP000322139"/>
    </source>
</evidence>
<proteinExistence type="predicted"/>
<dbReference type="RefSeq" id="WP_148974290.1">
    <property type="nucleotide sequence ID" value="NZ_JBNIKU010000001.1"/>
</dbReference>
<dbReference type="Proteomes" id="UP000322139">
    <property type="component" value="Unassembled WGS sequence"/>
</dbReference>